<feature type="compositionally biased region" description="Low complexity" evidence="1">
    <location>
        <begin position="544"/>
        <end position="559"/>
    </location>
</feature>
<organism evidence="5 6">
    <name type="scientific">Abeliophyllum distichum</name>
    <dbReference type="NCBI Taxonomy" id="126358"/>
    <lineage>
        <taxon>Eukaryota</taxon>
        <taxon>Viridiplantae</taxon>
        <taxon>Streptophyta</taxon>
        <taxon>Embryophyta</taxon>
        <taxon>Tracheophyta</taxon>
        <taxon>Spermatophyta</taxon>
        <taxon>Magnoliopsida</taxon>
        <taxon>eudicotyledons</taxon>
        <taxon>Gunneridae</taxon>
        <taxon>Pentapetalae</taxon>
        <taxon>asterids</taxon>
        <taxon>lamiids</taxon>
        <taxon>Lamiales</taxon>
        <taxon>Oleaceae</taxon>
        <taxon>Forsythieae</taxon>
        <taxon>Abeliophyllum</taxon>
    </lineage>
</organism>
<evidence type="ECO:0000313" key="6">
    <source>
        <dbReference type="Proteomes" id="UP001604336"/>
    </source>
</evidence>
<feature type="region of interest" description="Disordered" evidence="1">
    <location>
        <begin position="411"/>
        <end position="430"/>
    </location>
</feature>
<dbReference type="InterPro" id="IPR025486">
    <property type="entry name" value="DUF4378"/>
</dbReference>
<accession>A0ABD1V8M1</accession>
<feature type="domain" description="DUF3741" evidence="4">
    <location>
        <begin position="78"/>
        <end position="97"/>
    </location>
</feature>
<feature type="domain" description="DUF4378" evidence="3">
    <location>
        <begin position="821"/>
        <end position="971"/>
    </location>
</feature>
<feature type="domain" description="DUF3741" evidence="2">
    <location>
        <begin position="179"/>
        <end position="223"/>
    </location>
</feature>
<evidence type="ECO:0000259" key="4">
    <source>
        <dbReference type="Pfam" id="PF14383"/>
    </source>
</evidence>
<feature type="region of interest" description="Disordered" evidence="1">
    <location>
        <begin position="681"/>
        <end position="741"/>
    </location>
</feature>
<dbReference type="AlphaFoldDB" id="A0ABD1V8M1"/>
<keyword evidence="6" id="KW-1185">Reference proteome</keyword>
<comment type="caution">
    <text evidence="5">The sequence shown here is derived from an EMBL/GenBank/DDBJ whole genome shotgun (WGS) entry which is preliminary data.</text>
</comment>
<feature type="compositionally biased region" description="Basic and acidic residues" evidence="1">
    <location>
        <begin position="682"/>
        <end position="701"/>
    </location>
</feature>
<protein>
    <recommendedName>
        <fullName evidence="7">DUF4378 domain-containing protein</fullName>
    </recommendedName>
</protein>
<dbReference type="Pfam" id="PF14383">
    <property type="entry name" value="VARLMGL"/>
    <property type="match status" value="1"/>
</dbReference>
<feature type="region of interest" description="Disordered" evidence="1">
    <location>
        <begin position="537"/>
        <end position="566"/>
    </location>
</feature>
<name>A0ABD1V8M1_9LAMI</name>
<sequence length="1008" mass="113489">MERARHRKSKSATSIEGIRQSEKHKAAPRLSSDSRTHVGGTTGNDMFMLEQGQSSSRRATGTPMKKLLAEEMSKEIEVKRRSPSVIARLMGLDGLPSPRHVHRQQRSSSDSYQQKNVSMSIQQNGQLFDGQSSRRTSMEQQEFKDVYEDVEASHVVSRRYSSRWSASSKLIKPESALIQQKFMNAKRLSTDEKLLGPKEYAHPLELVDSNKDLFQKFVQHPDSLFVKHDLEVDPSSSLRGHIEFLKPSNSATYESNAKAWTSEREISCKQDTASHQKRKDGLLLHPHSRHRAHISCKSPKVQLEEMNGRNTLPTRIVVLKPNIGKMHIAPASVSSPDYSHNYPSNFRKITEYTSVGGAEMLSRKRGDSSDDVGSLKPLSRDAREIAREITRRMRDGCDGFIDPTSSGVRGYAGDESSYDAYESDSASESEGLKLSSRNSTCCNNRCKYSPYGSIESSVNREAKKRLSDRWKTARRCQDLEMVGKASTLGEMLAKPDRETRPKYLNAKVGLDRTSDRHTSNNGAAIWDFPLGISNTDGWKDEGNRNSSRSRSLPPSSVSGKSRRRSTHLVTLAEDQYLMHNDSVNCGRSKSVKGNLSWKEDISSKDIKCRRKKPSCHHKFTDETDSSPESNFEIQTEMNFETNPSEQQSTSQITAKADTCITPVPDAKTAAKHGGITSSSKYSELHLKQSSSEIEKDKHTACDVEDSSFQEPLEGLPEQASASMQFPGAEPDSSEGSKNADYHSPVSVLEVPFTEDISSSSESFERVSAELHELRMQLQLLKMESGAYPEVPALISSEEDVARHSLMDFEQNHKLGGEVWEASYVLDVLINSGFEESDLDFFRTTWHSPECPLHPELFDNLEKKYSDEKTESRSERRLMFDRINAVLVDVYQQLVDSYPWVVPKLTGVDLKDPKQVIRDGLQKLLSGQDFHAVGEIPERMIDREMQWFEFKGEIDLIGNEIEKLLIDDMITEVQTIEPAEKLMLPLVRVFVHSRLLSSSKGIEGLDQEV</sequence>
<feature type="region of interest" description="Disordered" evidence="1">
    <location>
        <begin position="1"/>
        <end position="63"/>
    </location>
</feature>
<feature type="region of interest" description="Disordered" evidence="1">
    <location>
        <begin position="92"/>
        <end position="114"/>
    </location>
</feature>
<gene>
    <name evidence="5" type="ORF">Adt_07049</name>
</gene>
<dbReference type="PANTHER" id="PTHR46836">
    <property type="entry name" value="AFADIN"/>
    <property type="match status" value="1"/>
</dbReference>
<evidence type="ECO:0000313" key="5">
    <source>
        <dbReference type="EMBL" id="KAL2533698.1"/>
    </source>
</evidence>
<evidence type="ECO:0000256" key="1">
    <source>
        <dbReference type="SAM" id="MobiDB-lite"/>
    </source>
</evidence>
<dbReference type="PANTHER" id="PTHR46836:SF8">
    <property type="entry name" value="AFADIN"/>
    <property type="match status" value="1"/>
</dbReference>
<dbReference type="Pfam" id="PF12552">
    <property type="entry name" value="DUF3741"/>
    <property type="match status" value="1"/>
</dbReference>
<proteinExistence type="predicted"/>
<dbReference type="Proteomes" id="UP001604336">
    <property type="component" value="Unassembled WGS sequence"/>
</dbReference>
<dbReference type="Pfam" id="PF14309">
    <property type="entry name" value="DUF4378"/>
    <property type="match status" value="1"/>
</dbReference>
<reference evidence="6" key="1">
    <citation type="submission" date="2024-07" db="EMBL/GenBank/DDBJ databases">
        <title>Two chromosome-level genome assemblies of Korean endemic species Abeliophyllum distichum and Forsythia ovata (Oleaceae).</title>
        <authorList>
            <person name="Jang H."/>
        </authorList>
    </citation>
    <scope>NUCLEOTIDE SEQUENCE [LARGE SCALE GENOMIC DNA]</scope>
</reference>
<dbReference type="EMBL" id="JBFOLK010000002">
    <property type="protein sequence ID" value="KAL2533698.1"/>
    <property type="molecule type" value="Genomic_DNA"/>
</dbReference>
<evidence type="ECO:0000259" key="3">
    <source>
        <dbReference type="Pfam" id="PF14309"/>
    </source>
</evidence>
<evidence type="ECO:0000259" key="2">
    <source>
        <dbReference type="Pfam" id="PF12552"/>
    </source>
</evidence>
<dbReference type="InterPro" id="IPR022212">
    <property type="entry name" value="DUF3741"/>
</dbReference>
<feature type="compositionally biased region" description="Basic residues" evidence="1">
    <location>
        <begin position="1"/>
        <end position="10"/>
    </location>
</feature>
<evidence type="ECO:0008006" key="7">
    <source>
        <dbReference type="Google" id="ProtNLM"/>
    </source>
</evidence>
<dbReference type="InterPro" id="IPR032795">
    <property type="entry name" value="DUF3741-assoc"/>
</dbReference>